<accession>A0A2I8VK08</accession>
<dbReference type="Pfam" id="PF01325">
    <property type="entry name" value="Fe_dep_repress"/>
    <property type="match status" value="1"/>
</dbReference>
<dbReference type="Gene3D" id="2.30.30.90">
    <property type="match status" value="1"/>
</dbReference>
<comment type="similarity">
    <text evidence="2">Belongs to the DtxR/MntR family.</text>
</comment>
<dbReference type="Pfam" id="PF04023">
    <property type="entry name" value="FeoA"/>
    <property type="match status" value="1"/>
</dbReference>
<evidence type="ECO:0000313" key="9">
    <source>
        <dbReference type="EMBL" id="AUV82251.1"/>
    </source>
</evidence>
<keyword evidence="4" id="KW-0408">Iron</keyword>
<evidence type="ECO:0000256" key="7">
    <source>
        <dbReference type="ARBA" id="ARBA00023163"/>
    </source>
</evidence>
<evidence type="ECO:0000256" key="6">
    <source>
        <dbReference type="ARBA" id="ARBA00023125"/>
    </source>
</evidence>
<gene>
    <name evidence="9" type="ORF">C2R22_11860</name>
</gene>
<dbReference type="AlphaFoldDB" id="A0A2I8VK08"/>
<dbReference type="InterPro" id="IPR007167">
    <property type="entry name" value="Fe-transptr_FeoA-like"/>
</dbReference>
<dbReference type="SMART" id="SM00899">
    <property type="entry name" value="FeoA"/>
    <property type="match status" value="1"/>
</dbReference>
<organism evidence="9 10">
    <name type="scientific">Salinigranum rubrum</name>
    <dbReference type="NCBI Taxonomy" id="755307"/>
    <lineage>
        <taxon>Archaea</taxon>
        <taxon>Methanobacteriati</taxon>
        <taxon>Methanobacteriota</taxon>
        <taxon>Stenosarchaea group</taxon>
        <taxon>Halobacteria</taxon>
        <taxon>Halobacteriales</taxon>
        <taxon>Haloferacaceae</taxon>
        <taxon>Salinigranum</taxon>
    </lineage>
</organism>
<dbReference type="Gene3D" id="1.10.10.10">
    <property type="entry name" value="Winged helix-like DNA-binding domain superfamily/Winged helix DNA-binding domain"/>
    <property type="match status" value="1"/>
</dbReference>
<dbReference type="InterPro" id="IPR036390">
    <property type="entry name" value="WH_DNA-bd_sf"/>
</dbReference>
<dbReference type="Gene3D" id="1.10.60.10">
    <property type="entry name" value="Iron dependent repressor, metal binding and dimerisation domain"/>
    <property type="match status" value="1"/>
</dbReference>
<reference evidence="9 10" key="1">
    <citation type="submission" date="2018-01" db="EMBL/GenBank/DDBJ databases">
        <title>Complete genome sequence of Salinigranum rubrum GX10T, an extremely halophilic archaeon isolated from a marine solar saltern.</title>
        <authorList>
            <person name="Han S."/>
        </authorList>
    </citation>
    <scope>NUCLEOTIDE SEQUENCE [LARGE SCALE GENOMIC DNA]</scope>
    <source>
        <strain evidence="9 10">GX10</strain>
    </source>
</reference>
<evidence type="ECO:0000256" key="2">
    <source>
        <dbReference type="ARBA" id="ARBA00007871"/>
    </source>
</evidence>
<evidence type="ECO:0000259" key="8">
    <source>
        <dbReference type="PROSITE" id="PS50944"/>
    </source>
</evidence>
<protein>
    <submittedName>
        <fullName evidence="9">DtxR family transcriptional regulator</fullName>
    </submittedName>
</protein>
<dbReference type="GO" id="GO:0046983">
    <property type="term" value="F:protein dimerization activity"/>
    <property type="evidence" value="ECO:0007669"/>
    <property type="project" value="InterPro"/>
</dbReference>
<dbReference type="PANTHER" id="PTHR33238">
    <property type="entry name" value="IRON (METAL) DEPENDENT REPRESSOR, DTXR FAMILY"/>
    <property type="match status" value="1"/>
</dbReference>
<dbReference type="SUPFAM" id="SSF50037">
    <property type="entry name" value="C-terminal domain of transcriptional repressors"/>
    <property type="match status" value="1"/>
</dbReference>
<dbReference type="EMBL" id="CP026309">
    <property type="protein sequence ID" value="AUV82251.1"/>
    <property type="molecule type" value="Genomic_DNA"/>
</dbReference>
<dbReference type="InterPro" id="IPR038157">
    <property type="entry name" value="FeoA_core_dom"/>
</dbReference>
<proteinExistence type="inferred from homology"/>
<keyword evidence="10" id="KW-1185">Reference proteome</keyword>
<sequence length="233" mass="25632">MVSPKFEDCLKAIYRLQDGDTPAASSEIASAIGVKPPTVTTMLQRMDEESLVHYESYQGARLTERGERGALKVLRNHRLLELFLTEELGYDWAAVHAEADVLEHHLSETLVERIEVLLGLPAVDPHGEPIPTADLEIRECETQQLLAECQEGTVAVVSEVRESSTDVLSYLSNAGISLGTELEVVEIAPFGMVTCEVRAAENPLSLPTGVAAEIYVSRPAERAENERRQHNEA</sequence>
<evidence type="ECO:0000256" key="3">
    <source>
        <dbReference type="ARBA" id="ARBA00011738"/>
    </source>
</evidence>
<comment type="subunit">
    <text evidence="3">Homodimer.</text>
</comment>
<dbReference type="Pfam" id="PF02742">
    <property type="entry name" value="Fe_dep_repr_C"/>
    <property type="match status" value="1"/>
</dbReference>
<dbReference type="InterPro" id="IPR050536">
    <property type="entry name" value="DtxR_MntR_Metal-Reg"/>
</dbReference>
<dbReference type="OrthoDB" id="24735at2157"/>
<dbReference type="InterPro" id="IPR022687">
    <property type="entry name" value="HTH_DTXR"/>
</dbReference>
<dbReference type="InterPro" id="IPR022689">
    <property type="entry name" value="Iron_dep_repressor"/>
</dbReference>
<comment type="subcellular location">
    <subcellularLocation>
        <location evidence="1">Cytoplasm</location>
    </subcellularLocation>
</comment>
<dbReference type="SUPFAM" id="SSF46785">
    <property type="entry name" value="Winged helix' DNA-binding domain"/>
    <property type="match status" value="1"/>
</dbReference>
<dbReference type="InterPro" id="IPR008988">
    <property type="entry name" value="Transcriptional_repressor_C"/>
</dbReference>
<evidence type="ECO:0000256" key="5">
    <source>
        <dbReference type="ARBA" id="ARBA00023015"/>
    </source>
</evidence>
<dbReference type="PANTHER" id="PTHR33238:SF7">
    <property type="entry name" value="IRON-DEPENDENT TRANSCRIPTIONAL REGULATOR"/>
    <property type="match status" value="1"/>
</dbReference>
<dbReference type="GO" id="GO:0003677">
    <property type="term" value="F:DNA binding"/>
    <property type="evidence" value="ECO:0007669"/>
    <property type="project" value="UniProtKB-KW"/>
</dbReference>
<dbReference type="SMART" id="SM00529">
    <property type="entry name" value="HTH_DTXR"/>
    <property type="match status" value="1"/>
</dbReference>
<dbReference type="GO" id="GO:0003700">
    <property type="term" value="F:DNA-binding transcription factor activity"/>
    <property type="evidence" value="ECO:0007669"/>
    <property type="project" value="InterPro"/>
</dbReference>
<keyword evidence="5" id="KW-0805">Transcription regulation</keyword>
<evidence type="ECO:0000256" key="4">
    <source>
        <dbReference type="ARBA" id="ARBA00023004"/>
    </source>
</evidence>
<dbReference type="PROSITE" id="PS50944">
    <property type="entry name" value="HTH_DTXR"/>
    <property type="match status" value="1"/>
</dbReference>
<dbReference type="InterPro" id="IPR036388">
    <property type="entry name" value="WH-like_DNA-bd_sf"/>
</dbReference>
<evidence type="ECO:0000313" key="10">
    <source>
        <dbReference type="Proteomes" id="UP000236584"/>
    </source>
</evidence>
<keyword evidence="6" id="KW-0238">DNA-binding</keyword>
<keyword evidence="7" id="KW-0804">Transcription</keyword>
<evidence type="ECO:0000256" key="1">
    <source>
        <dbReference type="ARBA" id="ARBA00004496"/>
    </source>
</evidence>
<dbReference type="GeneID" id="35592797"/>
<dbReference type="GO" id="GO:0005737">
    <property type="term" value="C:cytoplasm"/>
    <property type="evidence" value="ECO:0007669"/>
    <property type="project" value="UniProtKB-SubCell"/>
</dbReference>
<dbReference type="InterPro" id="IPR001367">
    <property type="entry name" value="Fe_dep_repressor"/>
</dbReference>
<dbReference type="SUPFAM" id="SSF47979">
    <property type="entry name" value="Iron-dependent repressor protein, dimerization domain"/>
    <property type="match status" value="1"/>
</dbReference>
<dbReference type="InterPro" id="IPR036421">
    <property type="entry name" value="Fe_dep_repressor_sf"/>
</dbReference>
<name>A0A2I8VK08_9EURY</name>
<dbReference type="RefSeq" id="WP_103425940.1">
    <property type="nucleotide sequence ID" value="NZ_CP026309.1"/>
</dbReference>
<dbReference type="GO" id="GO:0046914">
    <property type="term" value="F:transition metal ion binding"/>
    <property type="evidence" value="ECO:0007669"/>
    <property type="project" value="InterPro"/>
</dbReference>
<dbReference type="Proteomes" id="UP000236584">
    <property type="component" value="Chromosome"/>
</dbReference>
<dbReference type="KEGG" id="srub:C2R22_11860"/>
<feature type="domain" description="HTH dtxR-type" evidence="8">
    <location>
        <begin position="1"/>
        <end position="63"/>
    </location>
</feature>